<keyword evidence="3" id="KW-0732">Signal</keyword>
<evidence type="ECO:0000256" key="1">
    <source>
        <dbReference type="ARBA" id="ARBA00022722"/>
    </source>
</evidence>
<accession>A0A1B2HE95</accession>
<evidence type="ECO:0000256" key="3">
    <source>
        <dbReference type="SAM" id="SignalP"/>
    </source>
</evidence>
<dbReference type="AlphaFoldDB" id="A0A1B2HE95"/>
<dbReference type="GO" id="GO:0016787">
    <property type="term" value="F:hydrolase activity"/>
    <property type="evidence" value="ECO:0007669"/>
    <property type="project" value="UniProtKB-KW"/>
</dbReference>
<dbReference type="GO" id="GO:0004540">
    <property type="term" value="F:RNA nuclease activity"/>
    <property type="evidence" value="ECO:0007669"/>
    <property type="project" value="InterPro"/>
</dbReference>
<dbReference type="GO" id="GO:0003723">
    <property type="term" value="F:RNA binding"/>
    <property type="evidence" value="ECO:0007669"/>
    <property type="project" value="InterPro"/>
</dbReference>
<reference evidence="4 5" key="1">
    <citation type="submission" date="2016-07" db="EMBL/GenBank/DDBJ databases">
        <title>Complete genome sequence of the Lentzea guizhouensis DHS C013.</title>
        <authorList>
            <person name="Cao C."/>
        </authorList>
    </citation>
    <scope>NUCLEOTIDE SEQUENCE [LARGE SCALE GENOMIC DNA]</scope>
    <source>
        <strain evidence="4 5">DHS C013</strain>
    </source>
</reference>
<proteinExistence type="predicted"/>
<dbReference type="Gene3D" id="3.10.450.30">
    <property type="entry name" value="Microbial ribonucleases"/>
    <property type="match status" value="1"/>
</dbReference>
<feature type="chain" id="PRO_5008538021" evidence="3">
    <location>
        <begin position="24"/>
        <end position="174"/>
    </location>
</feature>
<keyword evidence="5" id="KW-1185">Reference proteome</keyword>
<keyword evidence="1" id="KW-0540">Nuclease</keyword>
<feature type="signal peptide" evidence="3">
    <location>
        <begin position="1"/>
        <end position="23"/>
    </location>
</feature>
<protein>
    <submittedName>
        <fullName evidence="4">Uncharacterized protein</fullName>
    </submittedName>
</protein>
<sequence>MVVTVLALSACLGAAVVPVTANAQVNGTSGSAQQMDGDGRTAANSWMRNNFPVSAVWVETTRYNTTTGRYDRAWRYGGARYYDNDFQLRNWMARNGFQAGPGATEFFEYDVIPALQTRGAARHPTLRLVWNSRSGALFYTWDHYQNFRYVGIYVRANDRARDPGFCNIEAPRCR</sequence>
<dbReference type="Proteomes" id="UP000093053">
    <property type="component" value="Chromosome"/>
</dbReference>
<dbReference type="InterPro" id="IPR016191">
    <property type="entry name" value="Ribonuclease/ribotoxin"/>
</dbReference>
<keyword evidence="2" id="KW-0378">Hydrolase</keyword>
<name>A0A1B2HE95_9PSEU</name>
<dbReference type="EMBL" id="CP016793">
    <property type="protein sequence ID" value="ANZ36050.1"/>
    <property type="molecule type" value="Genomic_DNA"/>
</dbReference>
<evidence type="ECO:0000256" key="2">
    <source>
        <dbReference type="ARBA" id="ARBA00022801"/>
    </source>
</evidence>
<gene>
    <name evidence="4" type="ORF">BBK82_08190</name>
</gene>
<evidence type="ECO:0000313" key="4">
    <source>
        <dbReference type="EMBL" id="ANZ36050.1"/>
    </source>
</evidence>
<dbReference type="SUPFAM" id="SSF53933">
    <property type="entry name" value="Microbial ribonucleases"/>
    <property type="match status" value="1"/>
</dbReference>
<organism evidence="4 5">
    <name type="scientific">Lentzea guizhouensis</name>
    <dbReference type="NCBI Taxonomy" id="1586287"/>
    <lineage>
        <taxon>Bacteria</taxon>
        <taxon>Bacillati</taxon>
        <taxon>Actinomycetota</taxon>
        <taxon>Actinomycetes</taxon>
        <taxon>Pseudonocardiales</taxon>
        <taxon>Pseudonocardiaceae</taxon>
        <taxon>Lentzea</taxon>
    </lineage>
</organism>
<dbReference type="KEGG" id="led:BBK82_08190"/>
<evidence type="ECO:0000313" key="5">
    <source>
        <dbReference type="Proteomes" id="UP000093053"/>
    </source>
</evidence>